<sequence>MSDARGFLAALNSMPQQDQDALHQGRRHTTFGELSAAAMAWRDALAPVIDEGDVVVVDHHPGAADFVAALLGTMAAGGVHLASRTRHPAWDRLSALGRRWHAITDHDIDPDLPELASVFDAATRKLRYCNPTRQCDVTEHDTVRGRILETSGSSGEPKWVYWTEESLFADRTDWCQQLGLTADDVIINIHPLDFAHGMDVHVLAGLLSGAPTVHLDAGLPASAHARAICDWNGTYMSALPSHYDAIAASPAASERMGEHLTTALTGGALLTPTTARLIHQRCGVHLRRLYGATECGIMCADLRPQLQSAAELRSLPGVEMRVRPIHGIDADTYRVGEPEFRRAHRAEGYWGHPDRTQSAFTDGWYRSGDAVMVHDNGAINVLGRIDDVWTNNHGQLCSAGVLVDEITALDEVDEVVVFAPTATGADTPTTVLCRLAPTGADLGRIHLRVTEVMNSCGLIGKITLMSDWPKTSVGKPDRRALLAWCRAS</sequence>
<dbReference type="Pfam" id="PF00501">
    <property type="entry name" value="AMP-binding"/>
    <property type="match status" value="1"/>
</dbReference>
<dbReference type="InterPro" id="IPR000873">
    <property type="entry name" value="AMP-dep_synth/lig_dom"/>
</dbReference>
<protein>
    <submittedName>
        <fullName evidence="2">Putative acetyl-CoA synthetase</fullName>
    </submittedName>
</protein>
<geneLocation type="plasmid" evidence="2">
    <name>pFiD188</name>
</geneLocation>
<keyword evidence="2" id="KW-0614">Plasmid</keyword>
<dbReference type="SUPFAM" id="SSF56801">
    <property type="entry name" value="Acetyl-CoA synthetase-like"/>
    <property type="match status" value="1"/>
</dbReference>
<reference evidence="2" key="1">
    <citation type="journal article" date="2009" name="Proc. Natl. Acad. Sci. U.S.A.">
        <title>Identification of Rhodococcus fascians cytokinins and their modus operandi to reshape the plant.</title>
        <authorList>
            <person name="Pertry I."/>
            <person name="Vaclavikova K."/>
            <person name="Depuydt S."/>
            <person name="Galuszka P."/>
            <person name="Spichal L."/>
            <person name="Temmerman W."/>
            <person name="Stes E."/>
            <person name="Schmulling T."/>
            <person name="Kakimoto T."/>
            <person name="Van Montagu M.C."/>
            <person name="Strnad M."/>
            <person name="Holsters M."/>
            <person name="Tarkowski P."/>
            <person name="Vereecke D."/>
        </authorList>
    </citation>
    <scope>NUCLEOTIDE SEQUENCE</scope>
    <source>
        <strain evidence="2">D188</strain>
        <plasmid evidence="2">pFiD188</plasmid>
    </source>
</reference>
<dbReference type="PANTHER" id="PTHR43767:SF1">
    <property type="entry name" value="NONRIBOSOMAL PEPTIDE SYNTHASE PES1 (EUROFUNG)-RELATED"/>
    <property type="match status" value="1"/>
</dbReference>
<reference evidence="2" key="4">
    <citation type="submission" date="2011-06" db="EMBL/GenBank/DDBJ databases">
        <authorList>
            <person name="Vereecke D.M."/>
        </authorList>
    </citation>
    <scope>NUCLEOTIDE SEQUENCE</scope>
    <source>
        <strain evidence="2">D188</strain>
        <plasmid evidence="2">pFiD188</plasmid>
    </source>
</reference>
<organism evidence="2">
    <name type="scientific">Rhodococcoides fascians D188</name>
    <dbReference type="NCBI Taxonomy" id="1051973"/>
    <lineage>
        <taxon>Bacteria</taxon>
        <taxon>Bacillati</taxon>
        <taxon>Actinomycetota</taxon>
        <taxon>Actinomycetes</taxon>
        <taxon>Mycobacteriales</taxon>
        <taxon>Nocardiaceae</taxon>
        <taxon>Rhodococcoides</taxon>
    </lineage>
</organism>
<reference evidence="2" key="3">
    <citation type="journal article" date="2011" name="Annu. Rev. Phytopathol.">
        <title>A successful bacterial coup d'etat: how Rhodococcus fascians redirects plant development.</title>
        <authorList>
            <person name="Stes E."/>
            <person name="Vandeputte O.M."/>
            <person name="El Jaziri M."/>
            <person name="Holsters M."/>
            <person name="Vereecke D."/>
        </authorList>
    </citation>
    <scope>NUCLEOTIDE SEQUENCE</scope>
    <source>
        <strain evidence="2">D188</strain>
        <plasmid evidence="2">pFiD188</plasmid>
    </source>
</reference>
<proteinExistence type="predicted"/>
<dbReference type="InterPro" id="IPR042099">
    <property type="entry name" value="ANL_N_sf"/>
</dbReference>
<evidence type="ECO:0000313" key="2">
    <source>
        <dbReference type="EMBL" id="AET25208.1"/>
    </source>
</evidence>
<dbReference type="InterPro" id="IPR045851">
    <property type="entry name" value="AMP-bd_C_sf"/>
</dbReference>
<dbReference type="RefSeq" id="WP_015586126.1">
    <property type="nucleotide sequence ID" value="NC_021080.1"/>
</dbReference>
<dbReference type="PANTHER" id="PTHR43767">
    <property type="entry name" value="LONG-CHAIN-FATTY-ACID--COA LIGASE"/>
    <property type="match status" value="1"/>
</dbReference>
<dbReference type="GO" id="GO:0016878">
    <property type="term" value="F:acid-thiol ligase activity"/>
    <property type="evidence" value="ECO:0007669"/>
    <property type="project" value="UniProtKB-ARBA"/>
</dbReference>
<gene>
    <name evidence="2" type="ORF">pFi_072</name>
</gene>
<evidence type="ECO:0000259" key="1">
    <source>
        <dbReference type="Pfam" id="PF00501"/>
    </source>
</evidence>
<dbReference type="EMBL" id="JN093097">
    <property type="protein sequence ID" value="AET25208.1"/>
    <property type="molecule type" value="Genomic_DNA"/>
</dbReference>
<reference evidence="2" key="5">
    <citation type="journal article" date="2012" name="Mol. Plant Microbe Interact.">
        <title>pFiD188, the linear virulence plasmid of Rhodococcus fascians D188.</title>
        <authorList>
            <person name="Francis I."/>
            <person name="De Keyser A."/>
            <person name="De Backer P."/>
            <person name="Simon-Mateo C."/>
            <person name="Kalkus J."/>
            <person name="Pertry I."/>
            <person name="Ardiles-Diaz W."/>
            <person name="De Rycke R."/>
            <person name="Vandeputte O.M."/>
            <person name="El Jaziri M."/>
            <person name="Holsters M."/>
            <person name="Vereecke D."/>
        </authorList>
    </citation>
    <scope>NUCLEOTIDE SEQUENCE</scope>
    <source>
        <strain evidence="2">D188</strain>
        <plasmid evidence="2">pFiD188</plasmid>
    </source>
</reference>
<reference evidence="2" key="2">
    <citation type="journal article" date="2010" name="Mol. Plant Microbe Interact.">
        <title>Rhodococcus fascians impacts plant development through the dynamic fas-mediated production of a cytokinin mix.</title>
        <authorList>
            <person name="Pertry I."/>
            <person name="Vaclavikova K."/>
            <person name="Gemrotova M."/>
            <person name="Spichal L."/>
            <person name="Galuszka P."/>
            <person name="Depuydt S."/>
            <person name="Temmerman W."/>
            <person name="Stes E."/>
            <person name="De Keyser A."/>
            <person name="Riefler M."/>
            <person name="Biondi S."/>
            <person name="Novak O."/>
            <person name="Schmulling T."/>
            <person name="Strnad M."/>
            <person name="Tarkowski P."/>
            <person name="Holsters M."/>
            <person name="Vereecke D."/>
        </authorList>
    </citation>
    <scope>NUCLEOTIDE SEQUENCE</scope>
    <source>
        <strain evidence="2">D188</strain>
        <plasmid evidence="2">pFiD188</plasmid>
    </source>
</reference>
<feature type="domain" description="AMP-dependent synthetase/ligase" evidence="1">
    <location>
        <begin position="150"/>
        <end position="350"/>
    </location>
</feature>
<accession>G8JYT7</accession>
<name>G8JYT7_RHOFA</name>
<dbReference type="AlphaFoldDB" id="G8JYT7"/>
<dbReference type="Gene3D" id="3.40.50.12780">
    <property type="entry name" value="N-terminal domain of ligase-like"/>
    <property type="match status" value="1"/>
</dbReference>
<dbReference type="InterPro" id="IPR050237">
    <property type="entry name" value="ATP-dep_AMP-bd_enzyme"/>
</dbReference>
<dbReference type="Gene3D" id="3.30.300.30">
    <property type="match status" value="1"/>
</dbReference>